<organism evidence="11 12">
    <name type="scientific">Rhodovulum adriaticum</name>
    <name type="common">Rhodopseudomonas adriatica</name>
    <dbReference type="NCBI Taxonomy" id="35804"/>
    <lineage>
        <taxon>Bacteria</taxon>
        <taxon>Pseudomonadati</taxon>
        <taxon>Pseudomonadota</taxon>
        <taxon>Alphaproteobacteria</taxon>
        <taxon>Rhodobacterales</taxon>
        <taxon>Paracoccaceae</taxon>
        <taxon>Rhodovulum</taxon>
    </lineage>
</organism>
<evidence type="ECO:0000256" key="2">
    <source>
        <dbReference type="ARBA" id="ARBA00022475"/>
    </source>
</evidence>
<protein>
    <recommendedName>
        <fullName evidence="9">Cell division protein FtsQ</fullName>
    </recommendedName>
</protein>
<evidence type="ECO:0000256" key="1">
    <source>
        <dbReference type="ARBA" id="ARBA00004370"/>
    </source>
</evidence>
<sequence>MCAMSNPARDPAPSRLAYRVQRLWLTPLFRRALFRGMPLAFLVALPAVWFADDARRAAIGTEIAALRDQIVSRPEFMVGMMTIKGGSDELRADIREVLALDFPVSSFDLDLKAMRVVVQELDAVKAADLRVRPGGILEVAVQERVPAVVWRGEAGLEMLDRQGRRVAHLEQRAARPDLPLIAGKGADAAVPEALALIAAAAPLSARLRGLVRVGERRWDVVLDRGQRILLPETGALVSLERVIALDHVSDMLARDVLAVDMRNPNRPTLRLAEGAVDELKRIRRLQAGASEG</sequence>
<comment type="similarity">
    <text evidence="9">Belongs to the FtsQ/DivIB family. FtsQ subfamily.</text>
</comment>
<comment type="caution">
    <text evidence="11">The sequence shown here is derived from an EMBL/GenBank/DDBJ whole genome shotgun (WGS) entry which is preliminary data.</text>
</comment>
<keyword evidence="7 9" id="KW-0472">Membrane</keyword>
<evidence type="ECO:0000256" key="4">
    <source>
        <dbReference type="ARBA" id="ARBA00022618"/>
    </source>
</evidence>
<dbReference type="InterPro" id="IPR026579">
    <property type="entry name" value="FtsQ"/>
</dbReference>
<dbReference type="PROSITE" id="PS51779">
    <property type="entry name" value="POTRA"/>
    <property type="match status" value="1"/>
</dbReference>
<keyword evidence="5 9" id="KW-0812">Transmembrane</keyword>
<dbReference type="InterPro" id="IPR034746">
    <property type="entry name" value="POTRA"/>
</dbReference>
<evidence type="ECO:0000256" key="8">
    <source>
        <dbReference type="ARBA" id="ARBA00023306"/>
    </source>
</evidence>
<proteinExistence type="inferred from homology"/>
<dbReference type="GO" id="GO:0090529">
    <property type="term" value="P:cell septum assembly"/>
    <property type="evidence" value="ECO:0007669"/>
    <property type="project" value="InterPro"/>
</dbReference>
<dbReference type="Proteomes" id="UP000295733">
    <property type="component" value="Unassembled WGS sequence"/>
</dbReference>
<dbReference type="InterPro" id="IPR005548">
    <property type="entry name" value="Cell_div_FtsQ/DivIB_C"/>
</dbReference>
<accession>A0A4R2NVY1</accession>
<dbReference type="EMBL" id="SLXL01000002">
    <property type="protein sequence ID" value="TCP26293.1"/>
    <property type="molecule type" value="Genomic_DNA"/>
</dbReference>
<keyword evidence="6 9" id="KW-1133">Transmembrane helix</keyword>
<evidence type="ECO:0000256" key="3">
    <source>
        <dbReference type="ARBA" id="ARBA00022519"/>
    </source>
</evidence>
<name>A0A4R2NVY1_RHOAD</name>
<dbReference type="GO" id="GO:0043093">
    <property type="term" value="P:FtsZ-dependent cytokinesis"/>
    <property type="evidence" value="ECO:0007669"/>
    <property type="project" value="UniProtKB-UniRule"/>
</dbReference>
<evidence type="ECO:0000313" key="11">
    <source>
        <dbReference type="EMBL" id="TCP26293.1"/>
    </source>
</evidence>
<evidence type="ECO:0000313" key="12">
    <source>
        <dbReference type="Proteomes" id="UP000295733"/>
    </source>
</evidence>
<reference evidence="11 12" key="1">
    <citation type="submission" date="2019-03" db="EMBL/GenBank/DDBJ databases">
        <title>Genomic Encyclopedia of Type Strains, Phase IV (KMG-IV): sequencing the most valuable type-strain genomes for metagenomic binning, comparative biology and taxonomic classification.</title>
        <authorList>
            <person name="Goeker M."/>
        </authorList>
    </citation>
    <scope>NUCLEOTIDE SEQUENCE [LARGE SCALE GENOMIC DNA]</scope>
    <source>
        <strain evidence="11 12">DSM 2781</strain>
    </source>
</reference>
<keyword evidence="3 9" id="KW-0997">Cell inner membrane</keyword>
<dbReference type="GO" id="GO:0005886">
    <property type="term" value="C:plasma membrane"/>
    <property type="evidence" value="ECO:0007669"/>
    <property type="project" value="UniProtKB-SubCell"/>
</dbReference>
<dbReference type="InterPro" id="IPR045335">
    <property type="entry name" value="FtsQ_C_sf"/>
</dbReference>
<evidence type="ECO:0000256" key="7">
    <source>
        <dbReference type="ARBA" id="ARBA00023136"/>
    </source>
</evidence>
<dbReference type="PANTHER" id="PTHR35851">
    <property type="entry name" value="CELL DIVISION PROTEIN FTSQ"/>
    <property type="match status" value="1"/>
</dbReference>
<keyword evidence="12" id="KW-1185">Reference proteome</keyword>
<evidence type="ECO:0000256" key="5">
    <source>
        <dbReference type="ARBA" id="ARBA00022692"/>
    </source>
</evidence>
<comment type="function">
    <text evidence="9">Essential cell division protein.</text>
</comment>
<feature type="transmembrane region" description="Helical" evidence="9">
    <location>
        <begin position="32"/>
        <end position="51"/>
    </location>
</feature>
<keyword evidence="8 9" id="KW-0131">Cell cycle</keyword>
<dbReference type="PANTHER" id="PTHR35851:SF1">
    <property type="entry name" value="CELL DIVISION PROTEIN FTSQ"/>
    <property type="match status" value="1"/>
</dbReference>
<dbReference type="GO" id="GO:0032153">
    <property type="term" value="C:cell division site"/>
    <property type="evidence" value="ECO:0007669"/>
    <property type="project" value="UniProtKB-UniRule"/>
</dbReference>
<dbReference type="Gene3D" id="3.40.50.11690">
    <property type="entry name" value="Cell division protein FtsQ/DivIB"/>
    <property type="match status" value="1"/>
</dbReference>
<feature type="domain" description="POTRA" evidence="10">
    <location>
        <begin position="76"/>
        <end position="144"/>
    </location>
</feature>
<evidence type="ECO:0000259" key="10">
    <source>
        <dbReference type="PROSITE" id="PS51779"/>
    </source>
</evidence>
<keyword evidence="2 9" id="KW-1003">Cell membrane</keyword>
<dbReference type="HAMAP" id="MF_00911">
    <property type="entry name" value="FtsQ_subfam"/>
    <property type="match status" value="1"/>
</dbReference>
<gene>
    <name evidence="9" type="primary">ftsQ</name>
    <name evidence="11" type="ORF">EV656_102256</name>
</gene>
<dbReference type="OrthoDB" id="9783091at2"/>
<evidence type="ECO:0000256" key="6">
    <source>
        <dbReference type="ARBA" id="ARBA00022989"/>
    </source>
</evidence>
<keyword evidence="4 9" id="KW-0132">Cell division</keyword>
<evidence type="ECO:0000256" key="9">
    <source>
        <dbReference type="HAMAP-Rule" id="MF_00911"/>
    </source>
</evidence>
<dbReference type="AlphaFoldDB" id="A0A4R2NVY1"/>
<comment type="subcellular location">
    <subcellularLocation>
        <location evidence="9">Cell inner membrane</location>
        <topology evidence="9">Single-pass type II membrane protein</topology>
    </subcellularLocation>
    <subcellularLocation>
        <location evidence="1">Membrane</location>
    </subcellularLocation>
    <text evidence="9">Localizes to the division septum.</text>
</comment>
<dbReference type="Pfam" id="PF03799">
    <property type="entry name" value="FtsQ_DivIB_C"/>
    <property type="match status" value="1"/>
</dbReference>